<evidence type="ECO:0000313" key="1">
    <source>
        <dbReference type="EMBL" id="KAJ8870051.1"/>
    </source>
</evidence>
<keyword evidence="2" id="KW-1185">Reference proteome</keyword>
<dbReference type="Proteomes" id="UP001159363">
    <property type="component" value="Chromosome 12"/>
</dbReference>
<dbReference type="EMBL" id="JARBHB010000013">
    <property type="protein sequence ID" value="KAJ8870051.1"/>
    <property type="molecule type" value="Genomic_DNA"/>
</dbReference>
<sequence length="243" mass="27931">MEGETPSRNYIGRLRGRERKIVLNIFDKRLFRTTIYPLRTELQRYRTLSTPGKEKTEMERQQTNSHKQTYDGIVQSGLRRIVHTFLFASIPPTLSSILAKVNSDESLPVFSHSALHRRGNNAAFVKRDDIIRWRWHTYLRKVKRFRCFGKPVIYTDELWVNMGLSVERAWKDTTVKSALQAVIEGLSSGLKTPTGHGAHFALVHAGNEDDFAQNAALTFLCKNNTADAHDEMTADGYEKWFSE</sequence>
<organism evidence="1 2">
    <name type="scientific">Dryococelus australis</name>
    <dbReference type="NCBI Taxonomy" id="614101"/>
    <lineage>
        <taxon>Eukaryota</taxon>
        <taxon>Metazoa</taxon>
        <taxon>Ecdysozoa</taxon>
        <taxon>Arthropoda</taxon>
        <taxon>Hexapoda</taxon>
        <taxon>Insecta</taxon>
        <taxon>Pterygota</taxon>
        <taxon>Neoptera</taxon>
        <taxon>Polyneoptera</taxon>
        <taxon>Phasmatodea</taxon>
        <taxon>Verophasmatodea</taxon>
        <taxon>Anareolatae</taxon>
        <taxon>Phasmatidae</taxon>
        <taxon>Eurycanthinae</taxon>
        <taxon>Dryococelus</taxon>
    </lineage>
</organism>
<reference evidence="1 2" key="1">
    <citation type="submission" date="2023-02" db="EMBL/GenBank/DDBJ databases">
        <title>LHISI_Scaffold_Assembly.</title>
        <authorList>
            <person name="Stuart O.P."/>
            <person name="Cleave R."/>
            <person name="Magrath M.J.L."/>
            <person name="Mikheyev A.S."/>
        </authorList>
    </citation>
    <scope>NUCLEOTIDE SEQUENCE [LARGE SCALE GENOMIC DNA]</scope>
    <source>
        <strain evidence="1">Daus_M_001</strain>
        <tissue evidence="1">Leg muscle</tissue>
    </source>
</reference>
<proteinExistence type="predicted"/>
<gene>
    <name evidence="1" type="ORF">PR048_029062</name>
</gene>
<accession>A0ABQ9GCD5</accession>
<protein>
    <submittedName>
        <fullName evidence="1">Uncharacterized protein</fullName>
    </submittedName>
</protein>
<evidence type="ECO:0000313" key="2">
    <source>
        <dbReference type="Proteomes" id="UP001159363"/>
    </source>
</evidence>
<name>A0ABQ9GCD5_9NEOP</name>
<comment type="caution">
    <text evidence="1">The sequence shown here is derived from an EMBL/GenBank/DDBJ whole genome shotgun (WGS) entry which is preliminary data.</text>
</comment>